<dbReference type="Proteomes" id="UP000054007">
    <property type="component" value="Unassembled WGS sequence"/>
</dbReference>
<keyword evidence="1 4" id="KW-0479">Metal-binding</keyword>
<evidence type="ECO:0000256" key="3">
    <source>
        <dbReference type="ARBA" id="ARBA00022833"/>
    </source>
</evidence>
<dbReference type="InterPro" id="IPR045072">
    <property type="entry name" value="MKRN-like"/>
</dbReference>
<dbReference type="Gene3D" id="4.10.1000.10">
    <property type="entry name" value="Zinc finger, CCCH-type"/>
    <property type="match status" value="1"/>
</dbReference>
<feature type="domain" description="C3H1-type" evidence="5">
    <location>
        <begin position="1"/>
        <end position="24"/>
    </location>
</feature>
<evidence type="ECO:0000259" key="5">
    <source>
        <dbReference type="PROSITE" id="PS50103"/>
    </source>
</evidence>
<organism evidence="6 7">
    <name type="scientific">Cylindrobasidium torrendii FP15055 ss-10</name>
    <dbReference type="NCBI Taxonomy" id="1314674"/>
    <lineage>
        <taxon>Eukaryota</taxon>
        <taxon>Fungi</taxon>
        <taxon>Dikarya</taxon>
        <taxon>Basidiomycota</taxon>
        <taxon>Agaricomycotina</taxon>
        <taxon>Agaricomycetes</taxon>
        <taxon>Agaricomycetidae</taxon>
        <taxon>Agaricales</taxon>
        <taxon>Marasmiineae</taxon>
        <taxon>Physalacriaceae</taxon>
        <taxon>Cylindrobasidium</taxon>
    </lineage>
</organism>
<keyword evidence="3 4" id="KW-0862">Zinc</keyword>
<dbReference type="SMART" id="SM00356">
    <property type="entry name" value="ZnF_C3H1"/>
    <property type="match status" value="2"/>
</dbReference>
<gene>
    <name evidence="6" type="ORF">CYLTODRAFT_317295</name>
</gene>
<dbReference type="STRING" id="1314674.A0A0D7B3B2"/>
<feature type="zinc finger region" description="C3H1-type" evidence="4">
    <location>
        <begin position="1"/>
        <end position="24"/>
    </location>
</feature>
<dbReference type="EMBL" id="KN880605">
    <property type="protein sequence ID" value="KIY65078.1"/>
    <property type="molecule type" value="Genomic_DNA"/>
</dbReference>
<name>A0A0D7B3B2_9AGAR</name>
<dbReference type="PANTHER" id="PTHR11224:SF10">
    <property type="entry name" value="IP09428P-RELATED"/>
    <property type="match status" value="1"/>
</dbReference>
<protein>
    <recommendedName>
        <fullName evidence="5">C3H1-type domain-containing protein</fullName>
    </recommendedName>
</protein>
<dbReference type="PROSITE" id="PS50103">
    <property type="entry name" value="ZF_C3H1"/>
    <property type="match status" value="2"/>
</dbReference>
<dbReference type="SUPFAM" id="SSF90229">
    <property type="entry name" value="CCCH zinc finger"/>
    <property type="match status" value="2"/>
</dbReference>
<evidence type="ECO:0000256" key="4">
    <source>
        <dbReference type="PROSITE-ProRule" id="PRU00723"/>
    </source>
</evidence>
<evidence type="ECO:0000313" key="7">
    <source>
        <dbReference type="Proteomes" id="UP000054007"/>
    </source>
</evidence>
<reference evidence="6 7" key="1">
    <citation type="journal article" date="2015" name="Fungal Genet. Biol.">
        <title>Evolution of novel wood decay mechanisms in Agaricales revealed by the genome sequences of Fistulina hepatica and Cylindrobasidium torrendii.</title>
        <authorList>
            <person name="Floudas D."/>
            <person name="Held B.W."/>
            <person name="Riley R."/>
            <person name="Nagy L.G."/>
            <person name="Koehler G."/>
            <person name="Ransdell A.S."/>
            <person name="Younus H."/>
            <person name="Chow J."/>
            <person name="Chiniquy J."/>
            <person name="Lipzen A."/>
            <person name="Tritt A."/>
            <person name="Sun H."/>
            <person name="Haridas S."/>
            <person name="LaButti K."/>
            <person name="Ohm R.A."/>
            <person name="Kues U."/>
            <person name="Blanchette R.A."/>
            <person name="Grigoriev I.V."/>
            <person name="Minto R.E."/>
            <person name="Hibbett D.S."/>
        </authorList>
    </citation>
    <scope>NUCLEOTIDE SEQUENCE [LARGE SCALE GENOMIC DNA]</scope>
    <source>
        <strain evidence="6 7">FP15055 ss-10</strain>
    </source>
</reference>
<dbReference type="AlphaFoldDB" id="A0A0D7B3B2"/>
<dbReference type="Pfam" id="PF18345">
    <property type="entry name" value="zf_CCCH_4"/>
    <property type="match status" value="2"/>
</dbReference>
<dbReference type="GO" id="GO:0008270">
    <property type="term" value="F:zinc ion binding"/>
    <property type="evidence" value="ECO:0007669"/>
    <property type="project" value="UniProtKB-KW"/>
</dbReference>
<evidence type="ECO:0000256" key="1">
    <source>
        <dbReference type="ARBA" id="ARBA00022723"/>
    </source>
</evidence>
<keyword evidence="2 4" id="KW-0863">Zinc-finger</keyword>
<feature type="non-terminal residue" evidence="6">
    <location>
        <position position="53"/>
    </location>
</feature>
<keyword evidence="7" id="KW-1185">Reference proteome</keyword>
<dbReference type="InterPro" id="IPR036855">
    <property type="entry name" value="Znf_CCCH_sf"/>
</dbReference>
<feature type="domain" description="C3H1-type" evidence="5">
    <location>
        <begin position="27"/>
        <end position="53"/>
    </location>
</feature>
<accession>A0A0D7B3B2</accession>
<proteinExistence type="predicted"/>
<evidence type="ECO:0000256" key="2">
    <source>
        <dbReference type="ARBA" id="ARBA00022771"/>
    </source>
</evidence>
<dbReference type="InterPro" id="IPR000571">
    <property type="entry name" value="Znf_CCCH"/>
</dbReference>
<evidence type="ECO:0000313" key="6">
    <source>
        <dbReference type="EMBL" id="KIY65078.1"/>
    </source>
</evidence>
<dbReference type="OrthoDB" id="1431934at2759"/>
<dbReference type="GO" id="GO:0061630">
    <property type="term" value="F:ubiquitin protein ligase activity"/>
    <property type="evidence" value="ECO:0007669"/>
    <property type="project" value="InterPro"/>
</dbReference>
<feature type="zinc finger region" description="C3H1-type" evidence="4">
    <location>
        <begin position="27"/>
        <end position="53"/>
    </location>
</feature>
<sequence length="53" mass="5744">VSCKYYVRGACSKGSRCTFSHDANAAPPTPVVCQFFLQGNCTYGTKCTNIHPL</sequence>
<dbReference type="PANTHER" id="PTHR11224">
    <property type="entry name" value="MAKORIN-RELATED"/>
    <property type="match status" value="1"/>
</dbReference>
<feature type="non-terminal residue" evidence="6">
    <location>
        <position position="1"/>
    </location>
</feature>
<dbReference type="GO" id="GO:0000209">
    <property type="term" value="P:protein polyubiquitination"/>
    <property type="evidence" value="ECO:0007669"/>
    <property type="project" value="InterPro"/>
</dbReference>